<dbReference type="AlphaFoldDB" id="A0A9J6ZTK2"/>
<dbReference type="Proteomes" id="UP001056426">
    <property type="component" value="Chromosome"/>
</dbReference>
<proteinExistence type="predicted"/>
<accession>A0A9J6ZTK2</accession>
<evidence type="ECO:0000313" key="2">
    <source>
        <dbReference type="Proteomes" id="UP001056426"/>
    </source>
</evidence>
<name>A0A9J6ZTK2_9BACT</name>
<organism evidence="1 2">
    <name type="scientific">Xiashengella succiniciproducens</name>
    <dbReference type="NCBI Taxonomy" id="2949635"/>
    <lineage>
        <taxon>Bacteria</taxon>
        <taxon>Pseudomonadati</taxon>
        <taxon>Bacteroidota</taxon>
        <taxon>Bacteroidia</taxon>
        <taxon>Marinilabiliales</taxon>
        <taxon>Marinilabiliaceae</taxon>
        <taxon>Xiashengella</taxon>
    </lineage>
</organism>
<keyword evidence="2" id="KW-1185">Reference proteome</keyword>
<evidence type="ECO:0000313" key="1">
    <source>
        <dbReference type="EMBL" id="URW80632.1"/>
    </source>
</evidence>
<protein>
    <submittedName>
        <fullName evidence="1">Uncharacterized protein</fullName>
    </submittedName>
</protein>
<reference evidence="1" key="2">
    <citation type="submission" date="2022-06" db="EMBL/GenBank/DDBJ databases">
        <title>Xiashengella guii gen. nov. sp. nov., a bacterium isolated form anaerobic digestion tank.</title>
        <authorList>
            <person name="Huang H."/>
        </authorList>
    </citation>
    <scope>NUCLEOTIDE SEQUENCE</scope>
    <source>
        <strain evidence="1">Ai-910</strain>
    </source>
</reference>
<dbReference type="RefSeq" id="WP_250724989.1">
    <property type="nucleotide sequence ID" value="NZ_CP098400.1"/>
</dbReference>
<dbReference type="EMBL" id="CP098400">
    <property type="protein sequence ID" value="URW80632.1"/>
    <property type="molecule type" value="Genomic_DNA"/>
</dbReference>
<reference evidence="1" key="1">
    <citation type="submission" date="2022-05" db="EMBL/GenBank/DDBJ databases">
        <authorList>
            <person name="Sun X."/>
        </authorList>
    </citation>
    <scope>NUCLEOTIDE SEQUENCE</scope>
    <source>
        <strain evidence="1">Ai-910</strain>
    </source>
</reference>
<dbReference type="KEGG" id="alkq:M9189_04615"/>
<gene>
    <name evidence="1" type="ORF">M9189_04615</name>
</gene>
<sequence length="106" mass="12347">MAEVLVASLIFLLIFAIGLSSITKITLQPKDRCNIIEADFYIKKIVNDCINGHIKQDSSVQCKWGYIKINLEPYKDYQDLQKVEITATLIKEQRKIIRTQIIKRYE</sequence>